<reference evidence="1" key="1">
    <citation type="submission" date="2012-04" db="EMBL/GenBank/DDBJ databases">
        <authorList>
            <person name="Borisov I.G."/>
            <person name="Ivanikova N.V."/>
            <person name="Pinevich A.V."/>
        </authorList>
    </citation>
    <scope>NUCLEOTIDE SEQUENCE</scope>
    <source>
        <strain evidence="1">CALU 1027</strain>
    </source>
</reference>
<protein>
    <submittedName>
        <fullName evidence="1">Uncharacterized protein</fullName>
    </submittedName>
</protein>
<accession>A0A0M2PZE1</accession>
<keyword evidence="2" id="KW-1185">Reference proteome</keyword>
<sequence>MGTGISGHGWLIQRWGLGRQSRFRSEIRSGFWSGNRVSGSETLAPGVPLTNWGLKMAYKVAYKVAYDNHQLTTLIRILNSASLPSLCYKFVVQVCATSLS</sequence>
<name>A0A0M2PZE1_PROHO</name>
<dbReference type="STRING" id="317619.GCA_000332315_00293"/>
<comment type="caution">
    <text evidence="1">The sequence shown here is derived from an EMBL/GenBank/DDBJ whole genome shotgun (WGS) entry which is preliminary data.</text>
</comment>
<evidence type="ECO:0000313" key="2">
    <source>
        <dbReference type="Proteomes" id="UP000034681"/>
    </source>
</evidence>
<dbReference type="AlphaFoldDB" id="A0A0M2PZE1"/>
<dbReference type="Proteomes" id="UP000034681">
    <property type="component" value="Unassembled WGS sequence"/>
</dbReference>
<gene>
    <name evidence="1" type="ORF">PROH_07775</name>
</gene>
<proteinExistence type="predicted"/>
<organism evidence="1 2">
    <name type="scientific">Prochlorothrix hollandica PCC 9006 = CALU 1027</name>
    <dbReference type="NCBI Taxonomy" id="317619"/>
    <lineage>
        <taxon>Bacteria</taxon>
        <taxon>Bacillati</taxon>
        <taxon>Cyanobacteriota</taxon>
        <taxon>Cyanophyceae</taxon>
        <taxon>Prochlorotrichales</taxon>
        <taxon>Prochlorotrichaceae</taxon>
        <taxon>Prochlorothrix</taxon>
    </lineage>
</organism>
<dbReference type="EMBL" id="AJTX02000004">
    <property type="protein sequence ID" value="KKI99761.1"/>
    <property type="molecule type" value="Genomic_DNA"/>
</dbReference>
<evidence type="ECO:0000313" key="1">
    <source>
        <dbReference type="EMBL" id="KKI99761.1"/>
    </source>
</evidence>